<dbReference type="SUPFAM" id="SSF56300">
    <property type="entry name" value="Metallo-dependent phosphatases"/>
    <property type="match status" value="1"/>
</dbReference>
<dbReference type="EC" id="3.1.4.-" evidence="2"/>
<feature type="domain" description="Calcineurin-like phosphoesterase" evidence="3">
    <location>
        <begin position="1"/>
        <end position="141"/>
    </location>
</feature>
<comment type="similarity">
    <text evidence="1 2">Belongs to the metallophosphoesterase superfamily. YfcE family.</text>
</comment>
<evidence type="ECO:0000313" key="5">
    <source>
        <dbReference type="Proteomes" id="UP000470082"/>
    </source>
</evidence>
<protein>
    <recommendedName>
        <fullName evidence="2">Phosphoesterase</fullName>
        <ecNumber evidence="2">3.1.4.-</ecNumber>
    </recommendedName>
</protein>
<evidence type="ECO:0000256" key="1">
    <source>
        <dbReference type="ARBA" id="ARBA00008950"/>
    </source>
</evidence>
<dbReference type="RefSeq" id="WP_154461222.1">
    <property type="nucleotide sequence ID" value="NZ_JAQYTQ010000085.1"/>
</dbReference>
<dbReference type="GO" id="GO:0046872">
    <property type="term" value="F:metal ion binding"/>
    <property type="evidence" value="ECO:0007669"/>
    <property type="project" value="UniProtKB-KW"/>
</dbReference>
<comment type="caution">
    <text evidence="4">The sequence shown here is derived from an EMBL/GenBank/DDBJ whole genome shotgun (WGS) entry which is preliminary data.</text>
</comment>
<gene>
    <name evidence="4" type="ORF">FYJ50_08985</name>
</gene>
<dbReference type="NCBIfam" id="TIGR00040">
    <property type="entry name" value="yfcE"/>
    <property type="match status" value="1"/>
</dbReference>
<keyword evidence="5" id="KW-1185">Reference proteome</keyword>
<dbReference type="GO" id="GO:0016787">
    <property type="term" value="F:hydrolase activity"/>
    <property type="evidence" value="ECO:0007669"/>
    <property type="project" value="UniProtKB-UniRule"/>
</dbReference>
<organism evidence="4 5">
    <name type="scientific">Floccifex porci</name>
    <dbReference type="NCBI Taxonomy" id="2606629"/>
    <lineage>
        <taxon>Bacteria</taxon>
        <taxon>Bacillati</taxon>
        <taxon>Bacillota</taxon>
        <taxon>Erysipelotrichia</taxon>
        <taxon>Erysipelotrichales</taxon>
        <taxon>Erysipelotrichaceae</taxon>
        <taxon>Floccifex</taxon>
    </lineage>
</organism>
<reference evidence="4 5" key="1">
    <citation type="submission" date="2019-08" db="EMBL/GenBank/DDBJ databases">
        <title>In-depth cultivation of the pig gut microbiome towards novel bacterial diversity and tailored functional studies.</title>
        <authorList>
            <person name="Wylensek D."/>
            <person name="Hitch T.C.A."/>
            <person name="Clavel T."/>
        </authorList>
    </citation>
    <scope>NUCLEOTIDE SEQUENCE [LARGE SCALE GENOMIC DNA]</scope>
    <source>
        <strain evidence="4 5">LKV-178-WT-2G</strain>
    </source>
</reference>
<dbReference type="AlphaFoldDB" id="A0A7X2N4C3"/>
<dbReference type="PANTHER" id="PTHR11124">
    <property type="entry name" value="VACUOLAR SORTING PROTEIN VPS29"/>
    <property type="match status" value="1"/>
</dbReference>
<dbReference type="InterPro" id="IPR024654">
    <property type="entry name" value="Calcineurin-like_PHP_lpxH"/>
</dbReference>
<sequence>MKVIIVSDTHYHNECLNELQNQYKDADYFVHCGDLEDNADDYPGWLFVCGNCDYDPKLPQYRILDLEGNHRILVMHSHNCKMYRYQSLIHDALIHHCDIVCFGHTHVAEVQREQNITLINPGSIWFSRSKSPGSYAVLEIINKKIKVEIVYNDGKKEWFTKD</sequence>
<dbReference type="InterPro" id="IPR000979">
    <property type="entry name" value="Phosphodiesterase_MJ0936/Vps29"/>
</dbReference>
<proteinExistence type="inferred from homology"/>
<evidence type="ECO:0000313" key="4">
    <source>
        <dbReference type="EMBL" id="MSS02218.1"/>
    </source>
</evidence>
<accession>A0A7X2N4C3</accession>
<evidence type="ECO:0000256" key="2">
    <source>
        <dbReference type="RuleBase" id="RU362039"/>
    </source>
</evidence>
<dbReference type="InterPro" id="IPR029052">
    <property type="entry name" value="Metallo-depent_PP-like"/>
</dbReference>
<dbReference type="Gene3D" id="3.60.21.10">
    <property type="match status" value="1"/>
</dbReference>
<name>A0A7X2N4C3_9FIRM</name>
<keyword evidence="2" id="KW-0479">Metal-binding</keyword>
<comment type="cofactor">
    <cofactor evidence="2">
        <name>a divalent metal cation</name>
        <dbReference type="ChEBI" id="CHEBI:60240"/>
    </cofactor>
</comment>
<dbReference type="Pfam" id="PF12850">
    <property type="entry name" value="Metallophos_2"/>
    <property type="match status" value="1"/>
</dbReference>
<dbReference type="EMBL" id="VUMM01000024">
    <property type="protein sequence ID" value="MSS02218.1"/>
    <property type="molecule type" value="Genomic_DNA"/>
</dbReference>
<evidence type="ECO:0000259" key="3">
    <source>
        <dbReference type="Pfam" id="PF12850"/>
    </source>
</evidence>
<dbReference type="Proteomes" id="UP000470082">
    <property type="component" value="Unassembled WGS sequence"/>
</dbReference>